<evidence type="ECO:0000313" key="2">
    <source>
        <dbReference type="EMBL" id="NDV14207.1"/>
    </source>
</evidence>
<dbReference type="Proteomes" id="UP000482578">
    <property type="component" value="Unassembled WGS sequence"/>
</dbReference>
<sequence>MSPLIAVQVTRYLDDRNEVQGRKLQVFKTLMATRAYTLAPAHVEALNRIDLEFSSKIPTEKAVLDVWQQYLDHLGNPQQLDAPTWGNKRIDLLVDLLHAMGKSLGYDFNKTQIKNGTYSPVAHGQIESEQGRMRQMTLELLEGKRVLPMHVTNLPPTELPPE</sequence>
<evidence type="ECO:0000259" key="1">
    <source>
        <dbReference type="Pfam" id="PF20385"/>
    </source>
</evidence>
<feature type="domain" description="DUF6680" evidence="1">
    <location>
        <begin position="1"/>
        <end position="156"/>
    </location>
</feature>
<comment type="caution">
    <text evidence="2">The sequence shown here is derived from an EMBL/GenBank/DDBJ whole genome shotgun (WGS) entry which is preliminary data.</text>
</comment>
<name>A0A6B2KW39_9NEIS</name>
<dbReference type="Pfam" id="PF20385">
    <property type="entry name" value="DUF6680"/>
    <property type="match status" value="1"/>
</dbReference>
<evidence type="ECO:0000313" key="3">
    <source>
        <dbReference type="Proteomes" id="UP000482578"/>
    </source>
</evidence>
<accession>A0A6B2KW39</accession>
<keyword evidence="3" id="KW-1185">Reference proteome</keyword>
<dbReference type="EMBL" id="JAAGAA010000018">
    <property type="protein sequence ID" value="NDV14207.1"/>
    <property type="molecule type" value="Genomic_DNA"/>
</dbReference>
<dbReference type="AlphaFoldDB" id="A0A6B2KW39"/>
<proteinExistence type="predicted"/>
<protein>
    <recommendedName>
        <fullName evidence="1">DUF6680 domain-containing protein</fullName>
    </recommendedName>
</protein>
<gene>
    <name evidence="2" type="ORF">GZH52_15665</name>
</gene>
<dbReference type="InterPro" id="IPR046502">
    <property type="entry name" value="DUF6680"/>
</dbReference>
<organism evidence="2 3">
    <name type="scientific">Crenobacter caeni</name>
    <dbReference type="NCBI Taxonomy" id="2705474"/>
    <lineage>
        <taxon>Bacteria</taxon>
        <taxon>Pseudomonadati</taxon>
        <taxon>Pseudomonadota</taxon>
        <taxon>Betaproteobacteria</taxon>
        <taxon>Neisseriales</taxon>
        <taxon>Neisseriaceae</taxon>
        <taxon>Crenobacter</taxon>
    </lineage>
</organism>
<reference evidence="2 3" key="1">
    <citation type="submission" date="2020-02" db="EMBL/GenBank/DDBJ databases">
        <authorList>
            <person name="Yang Z."/>
        </authorList>
    </citation>
    <scope>NUCLEOTIDE SEQUENCE [LARGE SCALE GENOMIC DNA]</scope>
    <source>
        <strain evidence="2 3">HX-7-9</strain>
    </source>
</reference>